<reference evidence="1 2" key="1">
    <citation type="submission" date="2018-11" db="EMBL/GenBank/DDBJ databases">
        <authorList>
            <consortium name="Pathogen Informatics"/>
        </authorList>
    </citation>
    <scope>NUCLEOTIDE SEQUENCE [LARGE SCALE GENOMIC DNA]</scope>
    <source>
        <strain evidence="1 2">Zambia</strain>
    </source>
</reference>
<protein>
    <submittedName>
        <fullName evidence="1">Uncharacterized protein</fullName>
    </submittedName>
</protein>
<accession>A0A3P8B331</accession>
<keyword evidence="2" id="KW-1185">Reference proteome</keyword>
<dbReference type="Proteomes" id="UP000277204">
    <property type="component" value="Unassembled WGS sequence"/>
</dbReference>
<gene>
    <name evidence="1" type="ORF">SMRZ_LOCUS12659</name>
</gene>
<dbReference type="AlphaFoldDB" id="A0A3P8B331"/>
<proteinExistence type="predicted"/>
<sequence>MYCFFDRKFLIGIFVVHLTRMKRKMVFEQKYLKQMMKFLVVHHDQLLGNINDTLKL</sequence>
<name>A0A3P8B331_9TREM</name>
<evidence type="ECO:0000313" key="1">
    <source>
        <dbReference type="EMBL" id="VDP01465.1"/>
    </source>
</evidence>
<evidence type="ECO:0000313" key="2">
    <source>
        <dbReference type="Proteomes" id="UP000277204"/>
    </source>
</evidence>
<dbReference type="EMBL" id="UZAI01008236">
    <property type="protein sequence ID" value="VDP01465.1"/>
    <property type="molecule type" value="Genomic_DNA"/>
</dbReference>
<organism evidence="1 2">
    <name type="scientific">Schistosoma margrebowiei</name>
    <dbReference type="NCBI Taxonomy" id="48269"/>
    <lineage>
        <taxon>Eukaryota</taxon>
        <taxon>Metazoa</taxon>
        <taxon>Spiralia</taxon>
        <taxon>Lophotrochozoa</taxon>
        <taxon>Platyhelminthes</taxon>
        <taxon>Trematoda</taxon>
        <taxon>Digenea</taxon>
        <taxon>Strigeidida</taxon>
        <taxon>Schistosomatoidea</taxon>
        <taxon>Schistosomatidae</taxon>
        <taxon>Schistosoma</taxon>
    </lineage>
</organism>